<keyword evidence="2 4" id="KW-0378">Hydrolase</keyword>
<evidence type="ECO:0000259" key="3">
    <source>
        <dbReference type="Pfam" id="PF00857"/>
    </source>
</evidence>
<dbReference type="Pfam" id="PF00857">
    <property type="entry name" value="Isochorismatase"/>
    <property type="match status" value="1"/>
</dbReference>
<dbReference type="PANTHER" id="PTHR43540">
    <property type="entry name" value="PEROXYUREIDOACRYLATE/UREIDOACRYLATE AMIDOHYDROLASE-RELATED"/>
    <property type="match status" value="1"/>
</dbReference>
<protein>
    <submittedName>
        <fullName evidence="4">Cysteine hydrolase family protein</fullName>
    </submittedName>
</protein>
<dbReference type="EMBL" id="JBHTAI010000002">
    <property type="protein sequence ID" value="MFC7147555.1"/>
    <property type="molecule type" value="Genomic_DNA"/>
</dbReference>
<dbReference type="Proteomes" id="UP001596378">
    <property type="component" value="Unassembled WGS sequence"/>
</dbReference>
<evidence type="ECO:0000313" key="5">
    <source>
        <dbReference type="Proteomes" id="UP001596378"/>
    </source>
</evidence>
<dbReference type="Gene3D" id="3.40.50.850">
    <property type="entry name" value="Isochorismatase-like"/>
    <property type="match status" value="1"/>
</dbReference>
<comment type="caution">
    <text evidence="4">The sequence shown here is derived from an EMBL/GenBank/DDBJ whole genome shotgun (WGS) entry which is preliminary data.</text>
</comment>
<evidence type="ECO:0000313" key="4">
    <source>
        <dbReference type="EMBL" id="MFC7147555.1"/>
    </source>
</evidence>
<reference evidence="5" key="1">
    <citation type="journal article" date="2019" name="Int. J. Syst. Evol. Microbiol.">
        <title>The Global Catalogue of Microorganisms (GCM) 10K type strain sequencing project: providing services to taxonomists for standard genome sequencing and annotation.</title>
        <authorList>
            <consortium name="The Broad Institute Genomics Platform"/>
            <consortium name="The Broad Institute Genome Sequencing Center for Infectious Disease"/>
            <person name="Wu L."/>
            <person name="Ma J."/>
        </authorList>
    </citation>
    <scope>NUCLEOTIDE SEQUENCE [LARGE SCALE GENOMIC DNA]</scope>
    <source>
        <strain evidence="5">KCTC 12907</strain>
    </source>
</reference>
<accession>A0ABW2F6N8</accession>
<feature type="domain" description="Isochorismatase-like" evidence="3">
    <location>
        <begin position="3"/>
        <end position="177"/>
    </location>
</feature>
<keyword evidence="5" id="KW-1185">Reference proteome</keyword>
<dbReference type="SUPFAM" id="SSF52499">
    <property type="entry name" value="Isochorismatase-like hydrolases"/>
    <property type="match status" value="1"/>
</dbReference>
<evidence type="ECO:0000256" key="2">
    <source>
        <dbReference type="ARBA" id="ARBA00022801"/>
    </source>
</evidence>
<proteinExistence type="inferred from homology"/>
<dbReference type="RefSeq" id="WP_378051111.1">
    <property type="nucleotide sequence ID" value="NZ_JBHMDN010000033.1"/>
</dbReference>
<dbReference type="InterPro" id="IPR000868">
    <property type="entry name" value="Isochorismatase-like_dom"/>
</dbReference>
<dbReference type="CDD" id="cd00431">
    <property type="entry name" value="cysteine_hydrolases"/>
    <property type="match status" value="1"/>
</dbReference>
<dbReference type="PANTHER" id="PTHR43540:SF10">
    <property type="entry name" value="ISOCHORISMATASE"/>
    <property type="match status" value="1"/>
</dbReference>
<comment type="similarity">
    <text evidence="1">Belongs to the isochorismatase family.</text>
</comment>
<sequence length="181" mass="20307">MKALIVIDYTVDFVVGKLPVGEPGVAIEDRICELTRRFAERGDWVVMAVDLHEEGDELHPETRLFPPHNIRGTAGRDLYGKLGEWHAAHGDQAYWMDKTRYSAFCGTDLELKLRERDVREVHLIGVCTDICVLHTAVDAYNKGFGIVVHADAVASFNPQGHEWALGHFENALGAEVVRDDR</sequence>
<dbReference type="GO" id="GO:0016787">
    <property type="term" value="F:hydrolase activity"/>
    <property type="evidence" value="ECO:0007669"/>
    <property type="project" value="UniProtKB-KW"/>
</dbReference>
<gene>
    <name evidence="4" type="ORF">ACFQMJ_03315</name>
</gene>
<dbReference type="InterPro" id="IPR036380">
    <property type="entry name" value="Isochorismatase-like_sf"/>
</dbReference>
<dbReference type="InterPro" id="IPR050272">
    <property type="entry name" value="Isochorismatase-like_hydrls"/>
</dbReference>
<organism evidence="4 5">
    <name type="scientific">Cohnella cellulosilytica</name>
    <dbReference type="NCBI Taxonomy" id="986710"/>
    <lineage>
        <taxon>Bacteria</taxon>
        <taxon>Bacillati</taxon>
        <taxon>Bacillota</taxon>
        <taxon>Bacilli</taxon>
        <taxon>Bacillales</taxon>
        <taxon>Paenibacillaceae</taxon>
        <taxon>Cohnella</taxon>
    </lineage>
</organism>
<evidence type="ECO:0000256" key="1">
    <source>
        <dbReference type="ARBA" id="ARBA00006336"/>
    </source>
</evidence>
<name>A0ABW2F6N8_9BACL</name>